<keyword evidence="7" id="KW-1133">Transmembrane helix</keyword>
<protein>
    <recommendedName>
        <fullName evidence="3">beta-N-acetylhexosaminidase</fullName>
        <ecNumber evidence="3">3.2.1.52</ecNumber>
    </recommendedName>
</protein>
<dbReference type="Pfam" id="PF00933">
    <property type="entry name" value="Glyco_hydro_3"/>
    <property type="match status" value="1"/>
</dbReference>
<dbReference type="RefSeq" id="WP_075073508.1">
    <property type="nucleotide sequence ID" value="NZ_DF967972.1"/>
</dbReference>
<feature type="transmembrane region" description="Helical" evidence="7">
    <location>
        <begin position="860"/>
        <end position="879"/>
    </location>
</feature>
<dbReference type="SUPFAM" id="SSF51445">
    <property type="entry name" value="(Trans)glycosidases"/>
    <property type="match status" value="1"/>
</dbReference>
<comment type="similarity">
    <text evidence="2">Belongs to the glycosyl hydrolase 3 family.</text>
</comment>
<dbReference type="GO" id="GO:0004563">
    <property type="term" value="F:beta-N-acetylhexosaminidase activity"/>
    <property type="evidence" value="ECO:0007669"/>
    <property type="project" value="UniProtKB-EC"/>
</dbReference>
<feature type="signal peptide" evidence="8">
    <location>
        <begin position="1"/>
        <end position="31"/>
    </location>
</feature>
<feature type="region of interest" description="Disordered" evidence="6">
    <location>
        <begin position="798"/>
        <end position="819"/>
    </location>
</feature>
<dbReference type="Gene3D" id="3.40.50.1700">
    <property type="entry name" value="Glycoside hydrolase family 3 C-terminal domain"/>
    <property type="match status" value="1"/>
</dbReference>
<evidence type="ECO:0000256" key="1">
    <source>
        <dbReference type="ARBA" id="ARBA00001231"/>
    </source>
</evidence>
<evidence type="ECO:0000256" key="7">
    <source>
        <dbReference type="SAM" id="Phobius"/>
    </source>
</evidence>
<evidence type="ECO:0000256" key="5">
    <source>
        <dbReference type="ARBA" id="ARBA00023295"/>
    </source>
</evidence>
<accession>A0A0S7BFF6</accession>
<keyword evidence="11" id="KW-1185">Reference proteome</keyword>
<dbReference type="STRING" id="360412.LARV_01999"/>
<proteinExistence type="inferred from homology"/>
<evidence type="ECO:0000256" key="3">
    <source>
        <dbReference type="ARBA" id="ARBA00012663"/>
    </source>
</evidence>
<evidence type="ECO:0000313" key="10">
    <source>
        <dbReference type="EMBL" id="GAP14233.1"/>
    </source>
</evidence>
<gene>
    <name evidence="10" type="ORF">LARV_01999</name>
</gene>
<feature type="domain" description="Glycoside hydrolase family 3 N-terminal" evidence="9">
    <location>
        <begin position="49"/>
        <end position="425"/>
    </location>
</feature>
<sequence>MKQAWVLRFRIVLILSLLLGVLSPASQIAQAQSDAGARARTLLASLTPEEKVGQLFLVTFTGSSLKSDAPILDLISNRHIGGVVLQSSNDNFSGGTDAVTQAAGLISTLQTAEWENAQQSSGANHYVPLLVGMSQEGDSAPNDQLFTGMTALPSQMALGATWNTTLAERTGEVMGKELSALGVNLLLGPSLDVMDEPHTDGREDLGVQVFGGDPYWVGVMGQAYIRGLHTGSNNALAVIGKNFPGRGASDRPAEKEVATVRKAFEQLENVELAPFAAVTGKSISPETTLDGLLVSHIRYQGLQGQVNANTRPVSLDATALDTLMNLGEFTTWRSSGGVLISDNLGSNAVRQLFDPTGSNFDGRQVARSAFLAGNDLLYVDNFVSSGDPDAYTTLERTLDFFVQKYREDAAFAERVDTSVERILTLKFRLYPNFTLQTVLAPQQNLPEVGQSGALTFEVAQKAATLISPDAADLAAVLPRPPATNERIVFLTDVQVSRQCSNCADQSILALDALQSAVLRLYGPQASGQVVSTRTSSHSFAELTRLLDKVDIESTIEADLQQAAWIVVAMRGESSDRAESRALTRLLTERPNLIQDKKIIVFAFGAPYYLDATDLSKISAYYALYSKTTASIDVAARILFQELSPTGASPVSVPGAGYTLSRVLSPDPNQVIPLSLDIPETGTPAANVTPMPTEVPTFKVGDTLPLKTGMILDHNKNTIPDGTIVQFLFTTGGDNAVVQQISSPTTAGVARASFRIQNPGLVEIRVVSEPALTSQILSLDVSGEQAAAVTAIVPTALTSPSATPEPLPSPTIESTPEPTRTLSGNTRFLTWLLTVGFTWLCAVGIFTLGRLRVSLRWGVRWGLLAAIGGLAIYSIVEIFLEDRSSWLAKGPGGGIFLALCGILLGWALGIYWQRRIQNSGKHTG</sequence>
<dbReference type="GO" id="GO:0005975">
    <property type="term" value="P:carbohydrate metabolic process"/>
    <property type="evidence" value="ECO:0007669"/>
    <property type="project" value="InterPro"/>
</dbReference>
<evidence type="ECO:0000256" key="6">
    <source>
        <dbReference type="SAM" id="MobiDB-lite"/>
    </source>
</evidence>
<dbReference type="EMBL" id="DF967972">
    <property type="protein sequence ID" value="GAP14233.1"/>
    <property type="molecule type" value="Genomic_DNA"/>
</dbReference>
<dbReference type="AlphaFoldDB" id="A0A0S7BFF6"/>
<dbReference type="PANTHER" id="PTHR30480">
    <property type="entry name" value="BETA-HEXOSAMINIDASE-RELATED"/>
    <property type="match status" value="1"/>
</dbReference>
<dbReference type="Gene3D" id="3.20.20.300">
    <property type="entry name" value="Glycoside hydrolase, family 3, N-terminal domain"/>
    <property type="match status" value="1"/>
</dbReference>
<feature type="chain" id="PRO_5006632913" description="beta-N-acetylhexosaminidase" evidence="8">
    <location>
        <begin position="32"/>
        <end position="923"/>
    </location>
</feature>
<dbReference type="InterPro" id="IPR036962">
    <property type="entry name" value="Glyco_hydro_3_N_sf"/>
</dbReference>
<evidence type="ECO:0000313" key="11">
    <source>
        <dbReference type="Proteomes" id="UP000055060"/>
    </source>
</evidence>
<dbReference type="InterPro" id="IPR017853">
    <property type="entry name" value="GH"/>
</dbReference>
<dbReference type="InterPro" id="IPR001764">
    <property type="entry name" value="Glyco_hydro_3_N"/>
</dbReference>
<dbReference type="EC" id="3.2.1.52" evidence="3"/>
<evidence type="ECO:0000256" key="2">
    <source>
        <dbReference type="ARBA" id="ARBA00005336"/>
    </source>
</evidence>
<name>A0A0S7BFF6_9CHLR</name>
<keyword evidence="4" id="KW-0378">Hydrolase</keyword>
<feature type="compositionally biased region" description="Low complexity" evidence="6">
    <location>
        <begin position="809"/>
        <end position="819"/>
    </location>
</feature>
<dbReference type="GO" id="GO:0009254">
    <property type="term" value="P:peptidoglycan turnover"/>
    <property type="evidence" value="ECO:0007669"/>
    <property type="project" value="TreeGrafter"/>
</dbReference>
<dbReference type="Proteomes" id="UP000055060">
    <property type="component" value="Unassembled WGS sequence"/>
</dbReference>
<reference evidence="10" key="1">
    <citation type="submission" date="2015-07" db="EMBL/GenBank/DDBJ databases">
        <title>Draft Genome Sequences of Anaerolinea thermolimosa IMO-1, Bellilinea caldifistulae GOMI-1, Leptolinea tardivitalis YMTK-2, Levilinea saccharolytica KIBI-1,Longilinea arvoryzae KOME-1, Previously Described as Members of the Anaerolineaceae (Chloroflexi).</title>
        <authorList>
            <person name="Sekiguchi Y."/>
            <person name="Ohashi A."/>
            <person name="Matsuura N."/>
            <person name="Tourlousse M.D."/>
        </authorList>
    </citation>
    <scope>NUCLEOTIDE SEQUENCE [LARGE SCALE GENOMIC DNA]</scope>
    <source>
        <strain evidence="10">KOME-1</strain>
    </source>
</reference>
<dbReference type="InterPro" id="IPR050226">
    <property type="entry name" value="NagZ_Beta-hexosaminidase"/>
</dbReference>
<evidence type="ECO:0000256" key="4">
    <source>
        <dbReference type="ARBA" id="ARBA00022801"/>
    </source>
</evidence>
<feature type="transmembrane region" description="Helical" evidence="7">
    <location>
        <begin position="827"/>
        <end position="848"/>
    </location>
</feature>
<comment type="catalytic activity">
    <reaction evidence="1">
        <text>Hydrolysis of terminal non-reducing N-acetyl-D-hexosamine residues in N-acetyl-beta-D-hexosaminides.</text>
        <dbReference type="EC" id="3.2.1.52"/>
    </reaction>
</comment>
<dbReference type="InterPro" id="IPR036881">
    <property type="entry name" value="Glyco_hydro_3_C_sf"/>
</dbReference>
<dbReference type="OrthoDB" id="9805821at2"/>
<keyword evidence="5 10" id="KW-0326">Glycosidase</keyword>
<dbReference type="PANTHER" id="PTHR30480:SF13">
    <property type="entry name" value="BETA-HEXOSAMINIDASE"/>
    <property type="match status" value="1"/>
</dbReference>
<keyword evidence="8" id="KW-0732">Signal</keyword>
<evidence type="ECO:0000256" key="8">
    <source>
        <dbReference type="SAM" id="SignalP"/>
    </source>
</evidence>
<keyword evidence="7" id="KW-0472">Membrane</keyword>
<evidence type="ECO:0000259" key="9">
    <source>
        <dbReference type="Pfam" id="PF00933"/>
    </source>
</evidence>
<organism evidence="10">
    <name type="scientific">Longilinea arvoryzae</name>
    <dbReference type="NCBI Taxonomy" id="360412"/>
    <lineage>
        <taxon>Bacteria</taxon>
        <taxon>Bacillati</taxon>
        <taxon>Chloroflexota</taxon>
        <taxon>Anaerolineae</taxon>
        <taxon>Anaerolineales</taxon>
        <taxon>Anaerolineaceae</taxon>
        <taxon>Longilinea</taxon>
    </lineage>
</organism>
<feature type="transmembrane region" description="Helical" evidence="7">
    <location>
        <begin position="891"/>
        <end position="911"/>
    </location>
</feature>
<keyword evidence="7" id="KW-0812">Transmembrane</keyword>